<keyword evidence="1" id="KW-0238">DNA-binding</keyword>
<evidence type="ECO:0000313" key="1">
    <source>
        <dbReference type="EMBL" id="MFD0926700.1"/>
    </source>
</evidence>
<organism evidence="1 2">
    <name type="scientific">Williamsia deligens</name>
    <dbReference type="NCBI Taxonomy" id="321325"/>
    <lineage>
        <taxon>Bacteria</taxon>
        <taxon>Bacillati</taxon>
        <taxon>Actinomycetota</taxon>
        <taxon>Actinomycetes</taxon>
        <taxon>Mycobacteriales</taxon>
        <taxon>Nocardiaceae</taxon>
        <taxon>Williamsia</taxon>
    </lineage>
</organism>
<gene>
    <name evidence="1" type="ORF">ACFQ04_13235</name>
</gene>
<keyword evidence="2" id="KW-1185">Reference proteome</keyword>
<dbReference type="GO" id="GO:0003677">
    <property type="term" value="F:DNA binding"/>
    <property type="evidence" value="ECO:0007669"/>
    <property type="project" value="UniProtKB-KW"/>
</dbReference>
<reference evidence="2" key="1">
    <citation type="journal article" date="2019" name="Int. J. Syst. Evol. Microbiol.">
        <title>The Global Catalogue of Microorganisms (GCM) 10K type strain sequencing project: providing services to taxonomists for standard genome sequencing and annotation.</title>
        <authorList>
            <consortium name="The Broad Institute Genomics Platform"/>
            <consortium name="The Broad Institute Genome Sequencing Center for Infectious Disease"/>
            <person name="Wu L."/>
            <person name="Ma J."/>
        </authorList>
    </citation>
    <scope>NUCLEOTIDE SEQUENCE [LARGE SCALE GENOMIC DNA]</scope>
    <source>
        <strain evidence="2">CCUG 50873</strain>
    </source>
</reference>
<protein>
    <submittedName>
        <fullName evidence="1">MmcQ/YjbR family DNA-binding protein</fullName>
    </submittedName>
</protein>
<accession>A0ABW3GAM4</accession>
<dbReference type="Proteomes" id="UP001597068">
    <property type="component" value="Unassembled WGS sequence"/>
</dbReference>
<dbReference type="EMBL" id="JBHTIL010000001">
    <property type="protein sequence ID" value="MFD0926700.1"/>
    <property type="molecule type" value="Genomic_DNA"/>
</dbReference>
<name>A0ABW3GAM4_9NOCA</name>
<evidence type="ECO:0000313" key="2">
    <source>
        <dbReference type="Proteomes" id="UP001597068"/>
    </source>
</evidence>
<sequence length="110" mass="12225">MLTWDDVTRHAASLPEVTVGDHHGMDAIRFRTSVLATRPEPQVLRIMLTPEQVHEAVAEFGWASVVMWGSRVSAVAVDLASADAEPVLDLLTDAWRRRAPRRLQDGLGDR</sequence>
<comment type="caution">
    <text evidence="1">The sequence shown here is derived from an EMBL/GenBank/DDBJ whole genome shotgun (WGS) entry which is preliminary data.</text>
</comment>
<dbReference type="RefSeq" id="WP_253645444.1">
    <property type="nucleotide sequence ID" value="NZ_BAAAMO010000002.1"/>
</dbReference>
<proteinExistence type="predicted"/>